<name>A0ABT2CQR1_9ACTN</name>
<sequence length="189" mass="19753">MPGNSPGNSENWNTALRYIAGRKAAEENLGFLVHISATVRQTPAPEDVLPAVAKACVPFLATAVSLDAPATPGRPAVQSPPELTRALDGVRKLAEAGSGRRLVISGHESLVKETDPDQLELLRQWEADSAAALPLDYRGVRTGHLVLLRAGGHRRGPIGPGDLALAGEVADRVAAFHAFAGRPAGARGL</sequence>
<protein>
    <submittedName>
        <fullName evidence="1">Uncharacterized protein</fullName>
    </submittedName>
</protein>
<gene>
    <name evidence="1" type="ORF">NX801_29900</name>
</gene>
<dbReference type="EMBL" id="JANUGQ010000044">
    <property type="protein sequence ID" value="MCS0639777.1"/>
    <property type="molecule type" value="Genomic_DNA"/>
</dbReference>
<dbReference type="Proteomes" id="UP001431313">
    <property type="component" value="Unassembled WGS sequence"/>
</dbReference>
<keyword evidence="2" id="KW-1185">Reference proteome</keyword>
<dbReference type="RefSeq" id="WP_258791102.1">
    <property type="nucleotide sequence ID" value="NZ_JANUGQ010000044.1"/>
</dbReference>
<evidence type="ECO:0000313" key="1">
    <source>
        <dbReference type="EMBL" id="MCS0639777.1"/>
    </source>
</evidence>
<proteinExistence type="predicted"/>
<reference evidence="1" key="1">
    <citation type="submission" date="2022-08" db="EMBL/GenBank/DDBJ databases">
        <authorList>
            <person name="Somphong A."/>
            <person name="Phongsopitanun W."/>
        </authorList>
    </citation>
    <scope>NUCLEOTIDE SEQUENCE</scope>
    <source>
        <strain evidence="1">LP05-1</strain>
    </source>
</reference>
<organism evidence="1 2">
    <name type="scientific">Streptomyces pyxinae</name>
    <dbReference type="NCBI Taxonomy" id="2970734"/>
    <lineage>
        <taxon>Bacteria</taxon>
        <taxon>Bacillati</taxon>
        <taxon>Actinomycetota</taxon>
        <taxon>Actinomycetes</taxon>
        <taxon>Kitasatosporales</taxon>
        <taxon>Streptomycetaceae</taxon>
        <taxon>Streptomyces</taxon>
    </lineage>
</organism>
<comment type="caution">
    <text evidence="1">The sequence shown here is derived from an EMBL/GenBank/DDBJ whole genome shotgun (WGS) entry which is preliminary data.</text>
</comment>
<accession>A0ABT2CQR1</accession>
<evidence type="ECO:0000313" key="2">
    <source>
        <dbReference type="Proteomes" id="UP001431313"/>
    </source>
</evidence>